<feature type="transmembrane region" description="Helical" evidence="1">
    <location>
        <begin position="6"/>
        <end position="25"/>
    </location>
</feature>
<organism evidence="2 3">
    <name type="scientific">Dothidotthia symphoricarpi CBS 119687</name>
    <dbReference type="NCBI Taxonomy" id="1392245"/>
    <lineage>
        <taxon>Eukaryota</taxon>
        <taxon>Fungi</taxon>
        <taxon>Dikarya</taxon>
        <taxon>Ascomycota</taxon>
        <taxon>Pezizomycotina</taxon>
        <taxon>Dothideomycetes</taxon>
        <taxon>Pleosporomycetidae</taxon>
        <taxon>Pleosporales</taxon>
        <taxon>Dothidotthiaceae</taxon>
        <taxon>Dothidotthia</taxon>
    </lineage>
</organism>
<gene>
    <name evidence="2" type="ORF">P153DRAFT_94160</name>
</gene>
<keyword evidence="1" id="KW-0812">Transmembrane</keyword>
<accession>A0A6A6A5C2</accession>
<evidence type="ECO:0000313" key="3">
    <source>
        <dbReference type="Proteomes" id="UP000799771"/>
    </source>
</evidence>
<reference evidence="2" key="1">
    <citation type="journal article" date="2020" name="Stud. Mycol.">
        <title>101 Dothideomycetes genomes: a test case for predicting lifestyles and emergence of pathogens.</title>
        <authorList>
            <person name="Haridas S."/>
            <person name="Albert R."/>
            <person name="Binder M."/>
            <person name="Bloem J."/>
            <person name="Labutti K."/>
            <person name="Salamov A."/>
            <person name="Andreopoulos B."/>
            <person name="Baker S."/>
            <person name="Barry K."/>
            <person name="Bills G."/>
            <person name="Bluhm B."/>
            <person name="Cannon C."/>
            <person name="Castanera R."/>
            <person name="Culley D."/>
            <person name="Daum C."/>
            <person name="Ezra D."/>
            <person name="Gonzalez J."/>
            <person name="Henrissat B."/>
            <person name="Kuo A."/>
            <person name="Liang C."/>
            <person name="Lipzen A."/>
            <person name="Lutzoni F."/>
            <person name="Magnuson J."/>
            <person name="Mondo S."/>
            <person name="Nolan M."/>
            <person name="Ohm R."/>
            <person name="Pangilinan J."/>
            <person name="Park H.-J."/>
            <person name="Ramirez L."/>
            <person name="Alfaro M."/>
            <person name="Sun H."/>
            <person name="Tritt A."/>
            <person name="Yoshinaga Y."/>
            <person name="Zwiers L.-H."/>
            <person name="Turgeon B."/>
            <person name="Goodwin S."/>
            <person name="Spatafora J."/>
            <person name="Crous P."/>
            <person name="Grigoriev I."/>
        </authorList>
    </citation>
    <scope>NUCLEOTIDE SEQUENCE</scope>
    <source>
        <strain evidence="2">CBS 119687</strain>
    </source>
</reference>
<dbReference type="EMBL" id="ML977515">
    <property type="protein sequence ID" value="KAF2125801.1"/>
    <property type="molecule type" value="Genomic_DNA"/>
</dbReference>
<protein>
    <submittedName>
        <fullName evidence="2">Uncharacterized protein</fullName>
    </submittedName>
</protein>
<keyword evidence="1" id="KW-0472">Membrane</keyword>
<name>A0A6A6A5C2_9PLEO</name>
<keyword evidence="1" id="KW-1133">Transmembrane helix</keyword>
<dbReference type="Proteomes" id="UP000799771">
    <property type="component" value="Unassembled WGS sequence"/>
</dbReference>
<evidence type="ECO:0000313" key="2">
    <source>
        <dbReference type="EMBL" id="KAF2125801.1"/>
    </source>
</evidence>
<dbReference type="AlphaFoldDB" id="A0A6A6A5C2"/>
<keyword evidence="3" id="KW-1185">Reference proteome</keyword>
<proteinExistence type="predicted"/>
<dbReference type="RefSeq" id="XP_033520193.1">
    <property type="nucleotide sequence ID" value="XM_033673506.1"/>
</dbReference>
<dbReference type="GeneID" id="54413938"/>
<sequence>MHVGPGTVYSMDLGIVVLVLCNLMLHLSIKSPVSCSQGDVNSEMCCQRCTSDLEQ</sequence>
<evidence type="ECO:0000256" key="1">
    <source>
        <dbReference type="SAM" id="Phobius"/>
    </source>
</evidence>